<evidence type="ECO:0000313" key="4">
    <source>
        <dbReference type="Proteomes" id="UP000574276"/>
    </source>
</evidence>
<gene>
    <name evidence="3" type="ORF">H0486_02750</name>
</gene>
<evidence type="ECO:0000313" key="3">
    <source>
        <dbReference type="EMBL" id="MBB2181798.1"/>
    </source>
</evidence>
<sequence length="262" mass="30384">MKQRFLPFLLAGSMALFITACGEGSISSQEQSQETAVNMSQEAEGDEDIQSQALEDDDSQVLSDKEKEIIKDTLLSLWQSQSMYSLEDFEKFPADEQCFVPATDNYYAGYSYMQSLYYESEKRVTSYNEEGDCVQILTATKYRNKEQFLENTQYIEKEKIVSDSADFKPGTYYILEADNIVYHSESEDYFERYEKTAQDIYYYLMNITDFDQSTNTAAYKEKEKVEAGAEWGVNFWSKITQKEFSEVSVLLENDLAEYEQSE</sequence>
<accession>A0A839JX41</accession>
<feature type="chain" id="PRO_5038831561" evidence="2">
    <location>
        <begin position="21"/>
        <end position="262"/>
    </location>
</feature>
<dbReference type="Proteomes" id="UP000574276">
    <property type="component" value="Unassembled WGS sequence"/>
</dbReference>
<organism evidence="3 4">
    <name type="scientific">Variimorphobacter saccharofermentans</name>
    <dbReference type="NCBI Taxonomy" id="2755051"/>
    <lineage>
        <taxon>Bacteria</taxon>
        <taxon>Bacillati</taxon>
        <taxon>Bacillota</taxon>
        <taxon>Clostridia</taxon>
        <taxon>Lachnospirales</taxon>
        <taxon>Lachnospiraceae</taxon>
        <taxon>Variimorphobacter</taxon>
    </lineage>
</organism>
<evidence type="ECO:0000256" key="2">
    <source>
        <dbReference type="SAM" id="SignalP"/>
    </source>
</evidence>
<keyword evidence="2" id="KW-0732">Signal</keyword>
<feature type="signal peptide" evidence="2">
    <location>
        <begin position="1"/>
        <end position="20"/>
    </location>
</feature>
<protein>
    <submittedName>
        <fullName evidence="3">Uncharacterized protein</fullName>
    </submittedName>
</protein>
<keyword evidence="4" id="KW-1185">Reference proteome</keyword>
<evidence type="ECO:0000256" key="1">
    <source>
        <dbReference type="SAM" id="MobiDB-lite"/>
    </source>
</evidence>
<dbReference type="RefSeq" id="WP_228351550.1">
    <property type="nucleotide sequence ID" value="NZ_JACEGA010000001.1"/>
</dbReference>
<dbReference type="AlphaFoldDB" id="A0A839JX41"/>
<proteinExistence type="predicted"/>
<dbReference type="PROSITE" id="PS51257">
    <property type="entry name" value="PROKAR_LIPOPROTEIN"/>
    <property type="match status" value="1"/>
</dbReference>
<dbReference type="EMBL" id="JACEGA010000001">
    <property type="protein sequence ID" value="MBB2181798.1"/>
    <property type="molecule type" value="Genomic_DNA"/>
</dbReference>
<name>A0A839JX41_9FIRM</name>
<feature type="region of interest" description="Disordered" evidence="1">
    <location>
        <begin position="27"/>
        <end position="48"/>
    </location>
</feature>
<comment type="caution">
    <text evidence="3">The sequence shown here is derived from an EMBL/GenBank/DDBJ whole genome shotgun (WGS) entry which is preliminary data.</text>
</comment>
<reference evidence="3 4" key="1">
    <citation type="submission" date="2020-07" db="EMBL/GenBank/DDBJ databases">
        <title>Characterization and genome sequencing of isolate MD1, a novel member within the family Lachnospiraceae.</title>
        <authorList>
            <person name="Rettenmaier R."/>
            <person name="Di Bello L."/>
            <person name="Zinser C."/>
            <person name="Scheitz K."/>
            <person name="Liebl W."/>
            <person name="Zverlov V."/>
        </authorList>
    </citation>
    <scope>NUCLEOTIDE SEQUENCE [LARGE SCALE GENOMIC DNA]</scope>
    <source>
        <strain evidence="3 4">MD1</strain>
    </source>
</reference>